<keyword evidence="4 8" id="KW-0418">Kinase</keyword>
<feature type="domain" description="Protein kinase" evidence="7">
    <location>
        <begin position="15"/>
        <end position="266"/>
    </location>
</feature>
<protein>
    <submittedName>
        <fullName evidence="8">CAMK family protein kinase</fullName>
    </submittedName>
</protein>
<reference evidence="8" key="1">
    <citation type="submission" date="2016-10" db="EMBL/GenBank/DDBJ databases">
        <authorList>
            <person name="Benchimol M."/>
            <person name="Almeida L.G."/>
            <person name="Vasconcelos A.T."/>
            <person name="Perreira-Neves A."/>
            <person name="Rosa I.A."/>
            <person name="Tasca T."/>
            <person name="Bogo M.R."/>
            <person name="de Souza W."/>
        </authorList>
    </citation>
    <scope>NUCLEOTIDE SEQUENCE [LARGE SCALE GENOMIC DNA]</scope>
    <source>
        <strain evidence="8">K</strain>
    </source>
</reference>
<dbReference type="GO" id="GO:0005524">
    <property type="term" value="F:ATP binding"/>
    <property type="evidence" value="ECO:0007669"/>
    <property type="project" value="UniProtKB-UniRule"/>
</dbReference>
<dbReference type="OrthoDB" id="40902at2759"/>
<evidence type="ECO:0000256" key="3">
    <source>
        <dbReference type="ARBA" id="ARBA00022741"/>
    </source>
</evidence>
<keyword evidence="5 6" id="KW-0067">ATP-binding</keyword>
<dbReference type="RefSeq" id="XP_068365282.1">
    <property type="nucleotide sequence ID" value="XM_068491525.1"/>
</dbReference>
<evidence type="ECO:0000256" key="2">
    <source>
        <dbReference type="ARBA" id="ARBA00022679"/>
    </source>
</evidence>
<dbReference type="InterPro" id="IPR017441">
    <property type="entry name" value="Protein_kinase_ATP_BS"/>
</dbReference>
<evidence type="ECO:0000259" key="7">
    <source>
        <dbReference type="PROSITE" id="PS50011"/>
    </source>
</evidence>
<dbReference type="Pfam" id="PF00069">
    <property type="entry name" value="Pkinase"/>
    <property type="match status" value="1"/>
</dbReference>
<name>A0A1J4KLY5_9EUKA</name>
<dbReference type="SUPFAM" id="SSF56112">
    <property type="entry name" value="Protein kinase-like (PK-like)"/>
    <property type="match status" value="1"/>
</dbReference>
<feature type="binding site" evidence="6">
    <location>
        <position position="44"/>
    </location>
    <ligand>
        <name>ATP</name>
        <dbReference type="ChEBI" id="CHEBI:30616"/>
    </ligand>
</feature>
<evidence type="ECO:0000256" key="5">
    <source>
        <dbReference type="ARBA" id="ARBA00022840"/>
    </source>
</evidence>
<gene>
    <name evidence="8" type="ORF">TRFO_03805</name>
</gene>
<keyword evidence="3 6" id="KW-0547">Nucleotide-binding</keyword>
<accession>A0A1J4KLY5</accession>
<evidence type="ECO:0000256" key="6">
    <source>
        <dbReference type="PROSITE-ProRule" id="PRU10141"/>
    </source>
</evidence>
<dbReference type="FunFam" id="1.10.510.10:FF:000956">
    <property type="entry name" value="CAMK family protein kinase"/>
    <property type="match status" value="1"/>
</dbReference>
<dbReference type="Proteomes" id="UP000179807">
    <property type="component" value="Unassembled WGS sequence"/>
</dbReference>
<dbReference type="PROSITE" id="PS50011">
    <property type="entry name" value="PROTEIN_KINASE_DOM"/>
    <property type="match status" value="1"/>
</dbReference>
<dbReference type="Gene3D" id="1.10.510.10">
    <property type="entry name" value="Transferase(Phosphotransferase) domain 1"/>
    <property type="match status" value="1"/>
</dbReference>
<dbReference type="GO" id="GO:0004674">
    <property type="term" value="F:protein serine/threonine kinase activity"/>
    <property type="evidence" value="ECO:0007669"/>
    <property type="project" value="UniProtKB-KW"/>
</dbReference>
<evidence type="ECO:0000256" key="4">
    <source>
        <dbReference type="ARBA" id="ARBA00022777"/>
    </source>
</evidence>
<keyword evidence="9" id="KW-1185">Reference proteome</keyword>
<dbReference type="PROSITE" id="PS00107">
    <property type="entry name" value="PROTEIN_KINASE_ATP"/>
    <property type="match status" value="1"/>
</dbReference>
<evidence type="ECO:0000313" key="8">
    <source>
        <dbReference type="EMBL" id="OHT12146.1"/>
    </source>
</evidence>
<evidence type="ECO:0000313" key="9">
    <source>
        <dbReference type="Proteomes" id="UP000179807"/>
    </source>
</evidence>
<dbReference type="AlphaFoldDB" id="A0A1J4KLY5"/>
<dbReference type="EMBL" id="MLAK01000571">
    <property type="protein sequence ID" value="OHT12146.1"/>
    <property type="molecule type" value="Genomic_DNA"/>
</dbReference>
<dbReference type="GeneID" id="94826229"/>
<dbReference type="PANTHER" id="PTHR24345">
    <property type="entry name" value="SERINE/THREONINE-PROTEIN KINASE PLK"/>
    <property type="match status" value="1"/>
</dbReference>
<comment type="caution">
    <text evidence="8">The sequence shown here is derived from an EMBL/GenBank/DDBJ whole genome shotgun (WGS) entry which is preliminary data.</text>
</comment>
<dbReference type="SMART" id="SM00220">
    <property type="entry name" value="S_TKc"/>
    <property type="match status" value="1"/>
</dbReference>
<sequence length="429" mass="49693">MTEPNHYIPKEIGSYTLHKTLGKGAYSIVKEARSKQTGQQYACKIVSRAKINSPRQMENFEQEIRILHQMKHPNIVQLCDLEKDNNNFYVILEICPDGDFRNFIRSQKFVREADSKIYFHQFIEALKYVHSIGAAHLDLKPENLLVDLNGQIKISDFGFSIFVWSNKITSQRGSPCYISPEIVIGDPYDAQKSDMWSAGVILYSMVTGNIPWKAKTEKELYVCIKNCDYTIPEYLSEDCQDLIKKLMCFDPNERFDCNSVLQHPWLTNTSSYIEDRSHICPVSLKSIDTYFGKEISELNLNLDSPLINFKNSYDFKANYEKYQKVLTTSFITENDQNYLNFILSRNFNNGSRPRSKSGEKLPILNEKPMRMKSQIPSALEMAKRNKIRRLEMSSKQSKELRTNPLIQAVATGRQRIRSIRPNASKPIFR</sequence>
<dbReference type="VEuPathDB" id="TrichDB:TRFO_03805"/>
<keyword evidence="2" id="KW-0808">Transferase</keyword>
<dbReference type="InterPro" id="IPR000719">
    <property type="entry name" value="Prot_kinase_dom"/>
</dbReference>
<keyword evidence="1" id="KW-0723">Serine/threonine-protein kinase</keyword>
<dbReference type="InterPro" id="IPR011009">
    <property type="entry name" value="Kinase-like_dom_sf"/>
</dbReference>
<evidence type="ECO:0000256" key="1">
    <source>
        <dbReference type="ARBA" id="ARBA00022527"/>
    </source>
</evidence>
<dbReference type="PANTHER" id="PTHR24345:SF0">
    <property type="entry name" value="CELL CYCLE SERINE_THREONINE-PROTEIN KINASE CDC5_MSD2"/>
    <property type="match status" value="1"/>
</dbReference>
<dbReference type="FunFam" id="3.30.200.20:FF:000315">
    <property type="entry name" value="Calcium-dependent protein kinase 3"/>
    <property type="match status" value="1"/>
</dbReference>
<organism evidence="8 9">
    <name type="scientific">Tritrichomonas foetus</name>
    <dbReference type="NCBI Taxonomy" id="1144522"/>
    <lineage>
        <taxon>Eukaryota</taxon>
        <taxon>Metamonada</taxon>
        <taxon>Parabasalia</taxon>
        <taxon>Tritrichomonadida</taxon>
        <taxon>Tritrichomonadidae</taxon>
        <taxon>Tritrichomonas</taxon>
    </lineage>
</organism>
<dbReference type="GO" id="GO:0005634">
    <property type="term" value="C:nucleus"/>
    <property type="evidence" value="ECO:0007669"/>
    <property type="project" value="TreeGrafter"/>
</dbReference>
<proteinExistence type="predicted"/>